<evidence type="ECO:0000313" key="3">
    <source>
        <dbReference type="EMBL" id="VFT89340.1"/>
    </source>
</evidence>
<accession>A0A485KW32</accession>
<dbReference type="EMBL" id="CAADRA010005392">
    <property type="protein sequence ID" value="VFT89340.1"/>
    <property type="molecule type" value="Genomic_DNA"/>
</dbReference>
<gene>
    <name evidence="3" type="primary">Aste57867_12489</name>
    <name evidence="2" type="ORF">As57867_012443</name>
    <name evidence="3" type="ORF">ASTE57867_12489</name>
</gene>
<dbReference type="GO" id="GO:0006355">
    <property type="term" value="P:regulation of DNA-templated transcription"/>
    <property type="evidence" value="ECO:0007669"/>
    <property type="project" value="InterPro"/>
</dbReference>
<keyword evidence="4" id="KW-1185">Reference proteome</keyword>
<evidence type="ECO:0000256" key="1">
    <source>
        <dbReference type="ARBA" id="ARBA00023242"/>
    </source>
</evidence>
<evidence type="ECO:0000313" key="4">
    <source>
        <dbReference type="Proteomes" id="UP000332933"/>
    </source>
</evidence>
<evidence type="ECO:0000313" key="2">
    <source>
        <dbReference type="EMBL" id="KAF0696768.1"/>
    </source>
</evidence>
<dbReference type="Proteomes" id="UP000332933">
    <property type="component" value="Unassembled WGS sequence"/>
</dbReference>
<organism evidence="3 4">
    <name type="scientific">Aphanomyces stellatus</name>
    <dbReference type="NCBI Taxonomy" id="120398"/>
    <lineage>
        <taxon>Eukaryota</taxon>
        <taxon>Sar</taxon>
        <taxon>Stramenopiles</taxon>
        <taxon>Oomycota</taxon>
        <taxon>Saprolegniomycetes</taxon>
        <taxon>Saprolegniales</taxon>
        <taxon>Verrucalvaceae</taxon>
        <taxon>Aphanomyces</taxon>
    </lineage>
</organism>
<keyword evidence="1" id="KW-0539">Nucleus</keyword>
<dbReference type="InterPro" id="IPR036529">
    <property type="entry name" value="KIX_dom_sf"/>
</dbReference>
<dbReference type="GO" id="GO:0003712">
    <property type="term" value="F:transcription coregulator activity"/>
    <property type="evidence" value="ECO:0007669"/>
    <property type="project" value="InterPro"/>
</dbReference>
<dbReference type="OrthoDB" id="65811at2759"/>
<proteinExistence type="predicted"/>
<dbReference type="AlphaFoldDB" id="A0A485KW32"/>
<protein>
    <submittedName>
        <fullName evidence="3">Aste57867_12489 protein</fullName>
    </submittedName>
</protein>
<dbReference type="Gene3D" id="1.10.246.20">
    <property type="entry name" value="Coactivator CBP, KIX domain"/>
    <property type="match status" value="1"/>
</dbReference>
<reference evidence="2" key="2">
    <citation type="submission" date="2019-06" db="EMBL/GenBank/DDBJ databases">
        <title>Genomics analysis of Aphanomyces spp. identifies a new class of oomycete effector associated with host adaptation.</title>
        <authorList>
            <person name="Gaulin E."/>
        </authorList>
    </citation>
    <scope>NUCLEOTIDE SEQUENCE</scope>
    <source>
        <strain evidence="2">CBS 578.67</strain>
    </source>
</reference>
<reference evidence="3 4" key="1">
    <citation type="submission" date="2019-03" db="EMBL/GenBank/DDBJ databases">
        <authorList>
            <person name="Gaulin E."/>
            <person name="Dumas B."/>
        </authorList>
    </citation>
    <scope>NUCLEOTIDE SEQUENCE [LARGE SCALE GENOMIC DNA]</scope>
    <source>
        <strain evidence="3">CBS 568.67</strain>
    </source>
</reference>
<sequence length="129" mass="14395">MTSKHSAFLPPLAPKMLKRAHTDLLPSMDDISSLLMTTKLEMSKSIVENVLPRDRDSVQAKLIAVLIASKPNTPMHMRQQLPSLAKKLEAILLRVAKSKAEYMDPATIMGRLQAVHGARQAKRRRTSVE</sequence>
<dbReference type="EMBL" id="VJMH01005371">
    <property type="protein sequence ID" value="KAF0696768.1"/>
    <property type="molecule type" value="Genomic_DNA"/>
</dbReference>
<name>A0A485KW32_9STRA</name>